<reference evidence="1 2" key="1">
    <citation type="submission" date="2021-04" db="EMBL/GenBank/DDBJ databases">
        <authorList>
            <person name="Shkoporov A.N."/>
            <person name="Stockdale S.R."/>
            <person name="Guerin E."/>
            <person name="Ross R.P."/>
            <person name="Hill C."/>
        </authorList>
    </citation>
    <scope>NUCLEOTIDE SEQUENCE [LARGE SCALE GENOMIC DNA]</scope>
    <source>
        <strain evidence="2">cr149_1</strain>
    </source>
</reference>
<proteinExistence type="predicted"/>
<dbReference type="RefSeq" id="YP_010358872.1">
    <property type="nucleotide sequence ID" value="NC_062767.1"/>
</dbReference>
<protein>
    <submittedName>
        <fullName evidence="1">Uncharacterized protein</fullName>
    </submittedName>
</protein>
<gene>
    <name evidence="1" type="primary">gp_15581</name>
</gene>
<evidence type="ECO:0000313" key="1">
    <source>
        <dbReference type="EMBL" id="QWM89300.1"/>
    </source>
</evidence>
<keyword evidence="2" id="KW-1185">Reference proteome</keyword>
<dbReference type="Proteomes" id="UP000827386">
    <property type="component" value="Segment"/>
</dbReference>
<evidence type="ECO:0000313" key="2">
    <source>
        <dbReference type="Proteomes" id="UP000827386"/>
    </source>
</evidence>
<name>A0AAE7S0A4_9CAUD</name>
<dbReference type="EMBL" id="MZ130477">
    <property type="protein sequence ID" value="QWM89300.1"/>
    <property type="molecule type" value="Genomic_DNA"/>
</dbReference>
<dbReference type="GeneID" id="75692323"/>
<sequence length="166" mass="19717">MEKEKYRCSECKMYKSADEFFHVAHNKHRKEISYMCKECKKRVRKEKVNELSDAESLLDTMKIRLNDARNRAKKKNLYFDLTLDNLMNLWTQQKGKCALTGFDMTYRYVCNKYKYSVSLDRINPEKGYTLNNLQLVCHAANMMKGTFSEDELLKFCNAIIKNKNYA</sequence>
<dbReference type="Gene3D" id="3.30.40.220">
    <property type="match status" value="1"/>
</dbReference>
<organism evidence="1 2">
    <name type="scientific">uncultured phage cr149_1</name>
    <dbReference type="NCBI Taxonomy" id="2986412"/>
    <lineage>
        <taxon>Viruses</taxon>
        <taxon>Duplodnaviria</taxon>
        <taxon>Heunggongvirae</taxon>
        <taxon>Uroviricota</taxon>
        <taxon>Caudoviricetes</taxon>
        <taxon>Crassvirales</taxon>
        <taxon>Suoliviridae</taxon>
        <taxon>Boorivirinae</taxon>
        <taxon>Culoivirus</taxon>
        <taxon>Culoivirus faecalis</taxon>
    </lineage>
</organism>
<accession>A0AAE7S0A4</accession>
<dbReference type="KEGG" id="vg:75692323"/>